<evidence type="ECO:0000313" key="1">
    <source>
        <dbReference type="EMBL" id="CAA2630826.1"/>
    </source>
</evidence>
<dbReference type="EMBL" id="LR743600">
    <property type="protein sequence ID" value="CAA2630826.1"/>
    <property type="molecule type" value="Genomic_DNA"/>
</dbReference>
<gene>
    <name evidence="1" type="ORF">SI7747_13016472</name>
</gene>
<organism evidence="1">
    <name type="scientific">Spirodela intermedia</name>
    <name type="common">Intermediate duckweed</name>
    <dbReference type="NCBI Taxonomy" id="51605"/>
    <lineage>
        <taxon>Eukaryota</taxon>
        <taxon>Viridiplantae</taxon>
        <taxon>Streptophyta</taxon>
        <taxon>Embryophyta</taxon>
        <taxon>Tracheophyta</taxon>
        <taxon>Spermatophyta</taxon>
        <taxon>Magnoliopsida</taxon>
        <taxon>Liliopsida</taxon>
        <taxon>Araceae</taxon>
        <taxon>Lemnoideae</taxon>
        <taxon>Spirodela</taxon>
    </lineage>
</organism>
<reference evidence="1 2" key="1">
    <citation type="submission" date="2019-12" db="EMBL/GenBank/DDBJ databases">
        <authorList>
            <person name="Scholz U."/>
            <person name="Mascher M."/>
            <person name="Fiebig A."/>
        </authorList>
    </citation>
    <scope>NUCLEOTIDE SEQUENCE</scope>
</reference>
<protein>
    <submittedName>
        <fullName evidence="1">Uncharacterized protein</fullName>
    </submittedName>
</protein>
<dbReference type="Proteomes" id="UP001189122">
    <property type="component" value="Unassembled WGS sequence"/>
</dbReference>
<proteinExistence type="predicted"/>
<name>A0A7I8JIV6_SPIIN</name>
<sequence length="43" mass="4871">MSIQVLPRASPTVTHLMNLAALVPIAARRRPEPQRELHSARER</sequence>
<keyword evidence="2" id="KW-1185">Reference proteome</keyword>
<accession>A0A7I8JIV6</accession>
<evidence type="ECO:0000313" key="2">
    <source>
        <dbReference type="Proteomes" id="UP001189122"/>
    </source>
</evidence>
<dbReference type="AlphaFoldDB" id="A0A7I8JIV6"/>
<dbReference type="EMBL" id="CACRZD030000013">
    <property type="protein sequence ID" value="CAA6670069.1"/>
    <property type="molecule type" value="Genomic_DNA"/>
</dbReference>